<sequence length="84" mass="8656">MASRRAAGSVGVVAGDGQAAAVCVDKVAKIGRRRGDVDGVGGGDDAAVAVAMDRVEEIGGNGVDIWAQIFIDQTRRKMNSQLNK</sequence>
<dbReference type="HOGENOM" id="CLU_2516518_0_0_1"/>
<reference evidence="1" key="1">
    <citation type="journal article" date="2009" name="Rice">
        <title>De Novo Next Generation Sequencing of Plant Genomes.</title>
        <authorList>
            <person name="Rounsley S."/>
            <person name="Marri P.R."/>
            <person name="Yu Y."/>
            <person name="He R."/>
            <person name="Sisneros N."/>
            <person name="Goicoechea J.L."/>
            <person name="Lee S.J."/>
            <person name="Angelova A."/>
            <person name="Kudrna D."/>
            <person name="Luo M."/>
            <person name="Affourtit J."/>
            <person name="Desany B."/>
            <person name="Knight J."/>
            <person name="Niazi F."/>
            <person name="Egholm M."/>
            <person name="Wing R.A."/>
        </authorList>
    </citation>
    <scope>NUCLEOTIDE SEQUENCE [LARGE SCALE GENOMIC DNA]</scope>
    <source>
        <strain evidence="1">cv. IRGC 105608</strain>
    </source>
</reference>
<proteinExistence type="predicted"/>
<reference evidence="1" key="2">
    <citation type="submission" date="2015-03" db="UniProtKB">
        <authorList>
            <consortium name="EnsemblPlants"/>
        </authorList>
    </citation>
    <scope>IDENTIFICATION</scope>
</reference>
<dbReference type="AlphaFoldDB" id="A0A0D3G334"/>
<keyword evidence="2" id="KW-1185">Reference proteome</keyword>
<organism evidence="1">
    <name type="scientific">Oryza barthii</name>
    <dbReference type="NCBI Taxonomy" id="65489"/>
    <lineage>
        <taxon>Eukaryota</taxon>
        <taxon>Viridiplantae</taxon>
        <taxon>Streptophyta</taxon>
        <taxon>Embryophyta</taxon>
        <taxon>Tracheophyta</taxon>
        <taxon>Spermatophyta</taxon>
        <taxon>Magnoliopsida</taxon>
        <taxon>Liliopsida</taxon>
        <taxon>Poales</taxon>
        <taxon>Poaceae</taxon>
        <taxon>BOP clade</taxon>
        <taxon>Oryzoideae</taxon>
        <taxon>Oryzeae</taxon>
        <taxon>Oryzinae</taxon>
        <taxon>Oryza</taxon>
    </lineage>
</organism>
<name>A0A0D3G334_9ORYZ</name>
<accession>A0A0D3G334</accession>
<protein>
    <submittedName>
        <fullName evidence="1">Uncharacterized protein</fullName>
    </submittedName>
</protein>
<dbReference type="Gramene" id="OBART05G02910.1">
    <property type="protein sequence ID" value="OBART05G02910.1"/>
    <property type="gene ID" value="OBART05G02910"/>
</dbReference>
<dbReference type="EnsemblPlants" id="OBART05G02910.1">
    <property type="protein sequence ID" value="OBART05G02910.1"/>
    <property type="gene ID" value="OBART05G02910"/>
</dbReference>
<evidence type="ECO:0000313" key="2">
    <source>
        <dbReference type="Proteomes" id="UP000026960"/>
    </source>
</evidence>
<evidence type="ECO:0000313" key="1">
    <source>
        <dbReference type="EnsemblPlants" id="OBART05G02910.1"/>
    </source>
</evidence>
<dbReference type="Proteomes" id="UP000026960">
    <property type="component" value="Chromosome 5"/>
</dbReference>
<dbReference type="PaxDb" id="65489-OBART05G02910.1"/>